<dbReference type="SUPFAM" id="SSF52540">
    <property type="entry name" value="P-loop containing nucleoside triphosphate hydrolases"/>
    <property type="match status" value="1"/>
</dbReference>
<evidence type="ECO:0000256" key="10">
    <source>
        <dbReference type="ARBA" id="ARBA00058140"/>
    </source>
</evidence>
<sequence>MSKEKFERNKPHVNVGTIGHVDHGKTTLTAALTKVLAEQFGGVAQDFAQIDNAPEERERGITIATAHVEYETTDRHYAHVDCPGHADYVKNMITGAAQMDGAILVVSAADGPMPQTREHILLARQVGVPAMVVFLNKADMVDDAELLELVEMEVRELLSDYDFPGDDIPITTGSALKALEGDTSDMGAPAIVKLVESMDAYIPEPERAVDGAFLMPIEDVFSISGRGTVVTGRVERGIVKTGEEVEIVGMKDTTKTVVTGVEMFRKLLDEGRAGDNIGALLRGTKRDDVERGQVLCKPGSITPHTKFECEVYVLGKDEGGRHTPFFDGYRPQFYFRTTDVTGACDLPSGTEMVMPGDNVQMTVTLIAPIAMEEGLRFAVREGGRTVGAGVVAKILE</sequence>
<evidence type="ECO:0000256" key="8">
    <source>
        <dbReference type="ARBA" id="ARBA00023134"/>
    </source>
</evidence>
<dbReference type="PRINTS" id="PR00315">
    <property type="entry name" value="ELONGATNFCT"/>
</dbReference>
<dbReference type="NCBIfam" id="NF000766">
    <property type="entry name" value="PRK00049.1"/>
    <property type="match status" value="1"/>
</dbReference>
<evidence type="ECO:0000256" key="9">
    <source>
        <dbReference type="ARBA" id="ARBA00029554"/>
    </source>
</evidence>
<dbReference type="GO" id="GO:0003924">
    <property type="term" value="F:GTPase activity"/>
    <property type="evidence" value="ECO:0007669"/>
    <property type="project" value="UniProtKB-UniRule"/>
</dbReference>
<dbReference type="PANTHER" id="PTHR43721">
    <property type="entry name" value="ELONGATION FACTOR TU-RELATED"/>
    <property type="match status" value="1"/>
</dbReference>
<keyword evidence="4 13" id="KW-0251">Elongation factor</keyword>
<gene>
    <name evidence="13" type="primary">tuf</name>
    <name evidence="15" type="ORF">SPISAL_07485</name>
</gene>
<dbReference type="Pfam" id="PF00009">
    <property type="entry name" value="GTP_EFTU"/>
    <property type="match status" value="1"/>
</dbReference>
<dbReference type="InterPro" id="IPR009000">
    <property type="entry name" value="Transl_B-barrel_sf"/>
</dbReference>
<dbReference type="InterPro" id="IPR004160">
    <property type="entry name" value="Transl_elong_EFTu/EF1A_C"/>
</dbReference>
<dbReference type="PANTHER" id="PTHR43721:SF22">
    <property type="entry name" value="ELONGATION FACTOR TU, MITOCHONDRIAL"/>
    <property type="match status" value="1"/>
</dbReference>
<dbReference type="AlphaFoldDB" id="R4VHD1"/>
<keyword evidence="2 13" id="KW-0479">Metal-binding</keyword>
<comment type="subunit">
    <text evidence="12">(Microbial infection) Upon infection by bacteriophage Qbeta, part of the viral RNA-dependent RNA polymerase complex, the other subunits are the viral replicase catalytic subunit (AC P14647), host ribosomal protein S1 and EF-Ts.</text>
</comment>
<dbReference type="GO" id="GO:0005829">
    <property type="term" value="C:cytosol"/>
    <property type="evidence" value="ECO:0007669"/>
    <property type="project" value="TreeGrafter"/>
</dbReference>
<comment type="function">
    <text evidence="10">May play an important regulatory role in cell growth and in the bacterial response to nutrient deprivation.</text>
</comment>
<dbReference type="GO" id="GO:0005525">
    <property type="term" value="F:GTP binding"/>
    <property type="evidence" value="ECO:0007669"/>
    <property type="project" value="UniProtKB-UniRule"/>
</dbReference>
<evidence type="ECO:0000256" key="3">
    <source>
        <dbReference type="ARBA" id="ARBA00022741"/>
    </source>
</evidence>
<dbReference type="InterPro" id="IPR031157">
    <property type="entry name" value="G_TR_CS"/>
</dbReference>
<keyword evidence="7 13" id="KW-0648">Protein biosynthesis</keyword>
<comment type="subunit">
    <text evidence="11">Monomer. Heterotetramer composed of two EF-Ts.EF-Tu dimer complexes.</text>
</comment>
<evidence type="ECO:0000256" key="6">
    <source>
        <dbReference type="ARBA" id="ARBA00022842"/>
    </source>
</evidence>
<dbReference type="PROSITE" id="PS51722">
    <property type="entry name" value="G_TR_2"/>
    <property type="match status" value="1"/>
</dbReference>
<feature type="binding site" evidence="13">
    <location>
        <begin position="136"/>
        <end position="139"/>
    </location>
    <ligand>
        <name>GTP</name>
        <dbReference type="ChEBI" id="CHEBI:37565"/>
    </ligand>
</feature>
<dbReference type="GO" id="GO:0000287">
    <property type="term" value="F:magnesium ion binding"/>
    <property type="evidence" value="ECO:0007669"/>
    <property type="project" value="UniProtKB-UniRule"/>
</dbReference>
<dbReference type="OrthoDB" id="9803139at2"/>
<dbReference type="FunFam" id="3.40.50.300:FF:000003">
    <property type="entry name" value="Elongation factor Tu"/>
    <property type="match status" value="1"/>
</dbReference>
<evidence type="ECO:0000256" key="12">
    <source>
        <dbReference type="ARBA" id="ARBA00064283"/>
    </source>
</evidence>
<dbReference type="FunFam" id="2.40.30.10:FF:000001">
    <property type="entry name" value="Elongation factor Tu"/>
    <property type="match status" value="1"/>
</dbReference>
<keyword evidence="16" id="KW-1185">Reference proteome</keyword>
<dbReference type="GO" id="GO:0003746">
    <property type="term" value="F:translation elongation factor activity"/>
    <property type="evidence" value="ECO:0007669"/>
    <property type="project" value="UniProtKB-UniRule"/>
</dbReference>
<dbReference type="InterPro" id="IPR009001">
    <property type="entry name" value="Transl_elong_EF1A/Init_IF2_C"/>
</dbReference>
<dbReference type="KEGG" id="ssal:SPISAL_07485"/>
<dbReference type="PROSITE" id="PS00301">
    <property type="entry name" value="G_TR_1"/>
    <property type="match status" value="1"/>
</dbReference>
<dbReference type="InterPro" id="IPR033720">
    <property type="entry name" value="EFTU_2"/>
</dbReference>
<dbReference type="CDD" id="cd03707">
    <property type="entry name" value="EFTU_III"/>
    <property type="match status" value="1"/>
</dbReference>
<dbReference type="RefSeq" id="WP_016353898.1">
    <property type="nucleotide sequence ID" value="NC_021291.1"/>
</dbReference>
<dbReference type="Pfam" id="PF03143">
    <property type="entry name" value="GTP_EFTU_D3"/>
    <property type="match status" value="1"/>
</dbReference>
<feature type="binding site" evidence="13">
    <location>
        <begin position="81"/>
        <end position="85"/>
    </location>
    <ligand>
        <name>GTP</name>
        <dbReference type="ChEBI" id="CHEBI:37565"/>
    </ligand>
</feature>
<keyword evidence="3 13" id="KW-0547">Nucleotide-binding</keyword>
<evidence type="ECO:0000313" key="15">
    <source>
        <dbReference type="EMBL" id="AGM41591.1"/>
    </source>
</evidence>
<dbReference type="NCBIfam" id="TIGR00231">
    <property type="entry name" value="small_GTP"/>
    <property type="match status" value="1"/>
</dbReference>
<dbReference type="SUPFAM" id="SSF50447">
    <property type="entry name" value="Translation proteins"/>
    <property type="match status" value="1"/>
</dbReference>
<name>R4VHD1_9GAMM</name>
<dbReference type="Pfam" id="PF03144">
    <property type="entry name" value="GTP_EFTU_D2"/>
    <property type="match status" value="1"/>
</dbReference>
<feature type="binding site" evidence="13">
    <location>
        <position position="26"/>
    </location>
    <ligand>
        <name>Mg(2+)</name>
        <dbReference type="ChEBI" id="CHEBI:18420"/>
    </ligand>
</feature>
<dbReference type="InterPro" id="IPR005225">
    <property type="entry name" value="Small_GTP-bd"/>
</dbReference>
<evidence type="ECO:0000256" key="13">
    <source>
        <dbReference type="HAMAP-Rule" id="MF_00118"/>
    </source>
</evidence>
<dbReference type="InterPro" id="IPR004541">
    <property type="entry name" value="Transl_elong_EFTu/EF1A_bac/org"/>
</dbReference>
<proteinExistence type="inferred from homology"/>
<reference evidence="15 16" key="1">
    <citation type="journal article" date="2013" name="Genome Announc.">
        <title>Draft Genome of Spiribacter salinus M19-40, an Abundant Gammaproteobacterium in Aquatic Hypersaline Environments.</title>
        <authorList>
            <person name="Leon M.J."/>
            <person name="Ghai R."/>
            <person name="Fernandez A.B."/>
            <person name="Sanchez-Porro C."/>
            <person name="Rodriguez-Valera F."/>
            <person name="Ventosa A."/>
        </authorList>
    </citation>
    <scope>NUCLEOTIDE SEQUENCE [LARGE SCALE GENOMIC DNA]</scope>
    <source>
        <strain evidence="15">M19-40</strain>
    </source>
</reference>
<dbReference type="NCBIfam" id="NF009373">
    <property type="entry name" value="PRK12736.1"/>
    <property type="match status" value="1"/>
</dbReference>
<evidence type="ECO:0000256" key="1">
    <source>
        <dbReference type="ARBA" id="ARBA00007249"/>
    </source>
</evidence>
<dbReference type="InterPro" id="IPR000795">
    <property type="entry name" value="T_Tr_GTP-bd_dom"/>
</dbReference>
<evidence type="ECO:0000256" key="11">
    <source>
        <dbReference type="ARBA" id="ARBA00063778"/>
    </source>
</evidence>
<dbReference type="HAMAP" id="MF_00118_B">
    <property type="entry name" value="EF_Tu_B"/>
    <property type="match status" value="1"/>
</dbReference>
<comment type="similarity">
    <text evidence="1 13">Belongs to the TRAFAC class translation factor GTPase superfamily. Classic translation factor GTPase family. EF-Tu/EF-1A subfamily.</text>
</comment>
<dbReference type="NCBIfam" id="NF009372">
    <property type="entry name" value="PRK12735.1"/>
    <property type="match status" value="1"/>
</dbReference>
<evidence type="ECO:0000256" key="5">
    <source>
        <dbReference type="ARBA" id="ARBA00022801"/>
    </source>
</evidence>
<dbReference type="InterPro" id="IPR004161">
    <property type="entry name" value="EFTu-like_2"/>
</dbReference>
<evidence type="ECO:0000313" key="16">
    <source>
        <dbReference type="Proteomes" id="UP000017881"/>
    </source>
</evidence>
<feature type="binding site" evidence="13">
    <location>
        <begin position="19"/>
        <end position="26"/>
    </location>
    <ligand>
        <name>GTP</name>
        <dbReference type="ChEBI" id="CHEBI:37565"/>
    </ligand>
</feature>
<dbReference type="PATRIC" id="fig|1260251.3.peg.1514"/>
<dbReference type="InterPro" id="IPR027417">
    <property type="entry name" value="P-loop_NTPase"/>
</dbReference>
<dbReference type="SUPFAM" id="SSF50465">
    <property type="entry name" value="EF-Tu/eEF-1alpha/eIF2-gamma C-terminal domain"/>
    <property type="match status" value="1"/>
</dbReference>
<dbReference type="Proteomes" id="UP000017881">
    <property type="component" value="Chromosome"/>
</dbReference>
<dbReference type="Gene3D" id="2.40.30.10">
    <property type="entry name" value="Translation factors"/>
    <property type="match status" value="2"/>
</dbReference>
<dbReference type="InterPro" id="IPR050055">
    <property type="entry name" value="EF-Tu_GTPase"/>
</dbReference>
<dbReference type="NCBIfam" id="TIGR00485">
    <property type="entry name" value="EF-Tu"/>
    <property type="match status" value="1"/>
</dbReference>
<evidence type="ECO:0000256" key="4">
    <source>
        <dbReference type="ARBA" id="ARBA00022768"/>
    </source>
</evidence>
<comment type="subcellular location">
    <subcellularLocation>
        <location evidence="13">Cytoplasm</location>
    </subcellularLocation>
</comment>
<dbReference type="eggNOG" id="COG0050">
    <property type="taxonomic scope" value="Bacteria"/>
</dbReference>
<evidence type="ECO:0000256" key="2">
    <source>
        <dbReference type="ARBA" id="ARBA00022723"/>
    </source>
</evidence>
<keyword evidence="6 13" id="KW-0460">Magnesium</keyword>
<dbReference type="Gene3D" id="3.40.50.300">
    <property type="entry name" value="P-loop containing nucleotide triphosphate hydrolases"/>
    <property type="match status" value="1"/>
</dbReference>
<keyword evidence="5 13" id="KW-0378">Hydrolase</keyword>
<organism evidence="15 16">
    <name type="scientific">Spiribacter salinus M19-40</name>
    <dbReference type="NCBI Taxonomy" id="1260251"/>
    <lineage>
        <taxon>Bacteria</taxon>
        <taxon>Pseudomonadati</taxon>
        <taxon>Pseudomonadota</taxon>
        <taxon>Gammaproteobacteria</taxon>
        <taxon>Chromatiales</taxon>
        <taxon>Ectothiorhodospiraceae</taxon>
        <taxon>Spiribacter</taxon>
    </lineage>
</organism>
<dbReference type="InterPro" id="IPR041709">
    <property type="entry name" value="EF-Tu_GTP-bd"/>
</dbReference>
<dbReference type="CDD" id="cd03697">
    <property type="entry name" value="EFTU_II"/>
    <property type="match status" value="1"/>
</dbReference>
<protein>
    <recommendedName>
        <fullName evidence="9 13">Elongation factor Tu</fullName>
        <shortName evidence="13">EF-Tu</shortName>
        <ecNumber evidence="13">3.6.5.3</ecNumber>
    </recommendedName>
</protein>
<keyword evidence="13" id="KW-0963">Cytoplasm</keyword>
<evidence type="ECO:0000256" key="7">
    <source>
        <dbReference type="ARBA" id="ARBA00022917"/>
    </source>
</evidence>
<accession>R4VHD1</accession>
<keyword evidence="8 13" id="KW-0342">GTP-binding</keyword>
<comment type="catalytic activity">
    <reaction evidence="13">
        <text>GTP + H2O = GDP + phosphate + H(+)</text>
        <dbReference type="Rhea" id="RHEA:19669"/>
        <dbReference type="ChEBI" id="CHEBI:15377"/>
        <dbReference type="ChEBI" id="CHEBI:15378"/>
        <dbReference type="ChEBI" id="CHEBI:37565"/>
        <dbReference type="ChEBI" id="CHEBI:43474"/>
        <dbReference type="ChEBI" id="CHEBI:58189"/>
        <dbReference type="EC" id="3.6.5.3"/>
    </reaction>
</comment>
<comment type="function">
    <text evidence="13">GTP hydrolase that promotes the GTP-dependent binding of aminoacyl-tRNA to the A-site of ribosomes during protein biosynthesis.</text>
</comment>
<dbReference type="EMBL" id="CP005963">
    <property type="protein sequence ID" value="AGM41591.1"/>
    <property type="molecule type" value="Genomic_DNA"/>
</dbReference>
<dbReference type="EC" id="3.6.5.3" evidence="13"/>
<evidence type="ECO:0000259" key="14">
    <source>
        <dbReference type="PROSITE" id="PS51722"/>
    </source>
</evidence>
<feature type="domain" description="Tr-type G" evidence="14">
    <location>
        <begin position="10"/>
        <end position="206"/>
    </location>
</feature>
<dbReference type="HOGENOM" id="CLU_007265_0_0_6"/>
<dbReference type="CDD" id="cd01884">
    <property type="entry name" value="EF_Tu"/>
    <property type="match status" value="1"/>
</dbReference>